<gene>
    <name evidence="1" type="ORF">RB24_08590</name>
</gene>
<comment type="caution">
    <text evidence="1">The sequence shown here is derived from an EMBL/GenBank/DDBJ whole genome shotgun (WGS) entry which is preliminary data.</text>
</comment>
<sequence>MQMDKPFLFLQMKLFGKVGYHMSFLPNLDTHQMLMVDAGKNNTELIFLRSTVMFVLASNASL</sequence>
<proteinExistence type="predicted"/>
<keyword evidence="2" id="KW-1185">Reference proteome</keyword>
<dbReference type="EMBL" id="JUGD01000009">
    <property type="protein sequence ID" value="RAM65345.1"/>
    <property type="molecule type" value="Genomic_DNA"/>
</dbReference>
<evidence type="ECO:0000313" key="2">
    <source>
        <dbReference type="Proteomes" id="UP000248631"/>
    </source>
</evidence>
<accession>A0ABX9C4H3</accession>
<protein>
    <submittedName>
        <fullName evidence="1">Uncharacterized protein</fullName>
    </submittedName>
</protein>
<name>A0ABX9C4H3_9BURK</name>
<evidence type="ECO:0000313" key="1">
    <source>
        <dbReference type="EMBL" id="RAM65345.1"/>
    </source>
</evidence>
<dbReference type="Proteomes" id="UP000248631">
    <property type="component" value="Unassembled WGS sequence"/>
</dbReference>
<reference evidence="1 2" key="1">
    <citation type="submission" date="2014-12" db="EMBL/GenBank/DDBJ databases">
        <title>Complete genome sequence of Herbaspirillum rubrisubalbicans Os38.</title>
        <authorList>
            <person name="Chen M."/>
            <person name="An Q."/>
        </authorList>
    </citation>
    <scope>NUCLEOTIDE SEQUENCE [LARGE SCALE GENOMIC DNA]</scope>
    <source>
        <strain evidence="1 2">Os38</strain>
    </source>
</reference>
<organism evidence="1 2">
    <name type="scientific">Herbaspirillum rubrisubalbicans</name>
    <dbReference type="NCBI Taxonomy" id="80842"/>
    <lineage>
        <taxon>Bacteria</taxon>
        <taxon>Pseudomonadati</taxon>
        <taxon>Pseudomonadota</taxon>
        <taxon>Betaproteobacteria</taxon>
        <taxon>Burkholderiales</taxon>
        <taxon>Oxalobacteraceae</taxon>
        <taxon>Herbaspirillum</taxon>
    </lineage>
</organism>